<feature type="region of interest" description="Disordered" evidence="1">
    <location>
        <begin position="22"/>
        <end position="43"/>
    </location>
</feature>
<evidence type="ECO:0000313" key="4">
    <source>
        <dbReference type="EMBL" id="BDS07013.1"/>
    </source>
</evidence>
<feature type="domain" description="SGNH hydrolase-type esterase" evidence="3">
    <location>
        <begin position="73"/>
        <end position="230"/>
    </location>
</feature>
<protein>
    <submittedName>
        <fullName evidence="4">Acetylhydrolase IB subunit gamma</fullName>
    </submittedName>
</protein>
<dbReference type="EMBL" id="AP026866">
    <property type="protein sequence ID" value="BDS07013.1"/>
    <property type="molecule type" value="Genomic_DNA"/>
</dbReference>
<evidence type="ECO:0000256" key="1">
    <source>
        <dbReference type="SAM" id="MobiDB-lite"/>
    </source>
</evidence>
<dbReference type="KEGG" id="osu:NT6N_20530"/>
<dbReference type="InterPro" id="IPR013830">
    <property type="entry name" value="SGNH_hydro"/>
</dbReference>
<evidence type="ECO:0000256" key="2">
    <source>
        <dbReference type="SAM" id="SignalP"/>
    </source>
</evidence>
<reference evidence="4" key="1">
    <citation type="submission" date="2024-07" db="EMBL/GenBank/DDBJ databases">
        <title>Complete genome sequence of Verrucomicrobiaceae bacterium NT6N.</title>
        <authorList>
            <person name="Huang C."/>
            <person name="Takami H."/>
            <person name="Hamasaki K."/>
        </authorList>
    </citation>
    <scope>NUCLEOTIDE SEQUENCE</scope>
    <source>
        <strain evidence="4">NT6N</strain>
    </source>
</reference>
<dbReference type="InterPro" id="IPR036514">
    <property type="entry name" value="SGNH_hydro_sf"/>
</dbReference>
<sequence>MKSRTIYALLLTFALAAPAHSNPTPNPLAVPKDDANTPGAGPISGGKMFNSLWFRLRKSWATRVEQDKGAITFLGDSITMGWSPSFRGAFKGYKTANRGISADTSRGALYRMDGDVLALDPAAIVILIGVNDLGRDTEPEIVAGNVKLMLDKIKAHNDKTPVILCYIMPSAPNRNVPKEKAQKLNNMYAGFAKKYPQVTTLDTWTLFADENGGPKKGILKDGIHPNSKGYFLWRGALLNKFAELKLEKIQPAKKPKQ</sequence>
<name>A0AAT9FM25_9BACT</name>
<evidence type="ECO:0000259" key="3">
    <source>
        <dbReference type="Pfam" id="PF13472"/>
    </source>
</evidence>
<dbReference type="InterPro" id="IPR051532">
    <property type="entry name" value="Ester_Hydrolysis_Enzymes"/>
</dbReference>
<organism evidence="4">
    <name type="scientific">Oceaniferula spumae</name>
    <dbReference type="NCBI Taxonomy" id="2979115"/>
    <lineage>
        <taxon>Bacteria</taxon>
        <taxon>Pseudomonadati</taxon>
        <taxon>Verrucomicrobiota</taxon>
        <taxon>Verrucomicrobiia</taxon>
        <taxon>Verrucomicrobiales</taxon>
        <taxon>Verrucomicrobiaceae</taxon>
        <taxon>Oceaniferula</taxon>
    </lineage>
</organism>
<dbReference type="Pfam" id="PF13472">
    <property type="entry name" value="Lipase_GDSL_2"/>
    <property type="match status" value="1"/>
</dbReference>
<dbReference type="SUPFAM" id="SSF52266">
    <property type="entry name" value="SGNH hydrolase"/>
    <property type="match status" value="1"/>
</dbReference>
<gene>
    <name evidence="4" type="primary">pa1G</name>
    <name evidence="4" type="ORF">NT6N_20530</name>
</gene>
<dbReference type="GO" id="GO:0004622">
    <property type="term" value="F:phosphatidylcholine lysophospholipase activity"/>
    <property type="evidence" value="ECO:0007669"/>
    <property type="project" value="TreeGrafter"/>
</dbReference>
<accession>A0AAT9FM25</accession>
<feature type="chain" id="PRO_5043344568" evidence="2">
    <location>
        <begin position="22"/>
        <end position="257"/>
    </location>
</feature>
<dbReference type="Gene3D" id="3.40.50.1110">
    <property type="entry name" value="SGNH hydrolase"/>
    <property type="match status" value="1"/>
</dbReference>
<dbReference type="PANTHER" id="PTHR30383:SF32">
    <property type="entry name" value="SGNH-HYDROLASE"/>
    <property type="match status" value="1"/>
</dbReference>
<proteinExistence type="predicted"/>
<dbReference type="AlphaFoldDB" id="A0AAT9FM25"/>
<keyword evidence="2" id="KW-0732">Signal</keyword>
<dbReference type="PANTHER" id="PTHR30383">
    <property type="entry name" value="THIOESTERASE 1/PROTEASE 1/LYSOPHOSPHOLIPASE L1"/>
    <property type="match status" value="1"/>
</dbReference>
<feature type="signal peptide" evidence="2">
    <location>
        <begin position="1"/>
        <end position="21"/>
    </location>
</feature>